<gene>
    <name evidence="1" type="ORF">Ae201684_004524</name>
</gene>
<dbReference type="AlphaFoldDB" id="A0A6G0XI45"/>
<keyword evidence="2" id="KW-1185">Reference proteome</keyword>
<reference evidence="1 2" key="1">
    <citation type="submission" date="2019-07" db="EMBL/GenBank/DDBJ databases">
        <title>Genomics analysis of Aphanomyces spp. identifies a new class of oomycete effector associated with host adaptation.</title>
        <authorList>
            <person name="Gaulin E."/>
        </authorList>
    </citation>
    <scope>NUCLEOTIDE SEQUENCE [LARGE SCALE GENOMIC DNA]</scope>
    <source>
        <strain evidence="1 2">ATCC 201684</strain>
    </source>
</reference>
<dbReference type="EMBL" id="VJMJ01000056">
    <property type="protein sequence ID" value="KAF0739942.1"/>
    <property type="molecule type" value="Genomic_DNA"/>
</dbReference>
<comment type="caution">
    <text evidence="1">The sequence shown here is derived from an EMBL/GenBank/DDBJ whole genome shotgun (WGS) entry which is preliminary data.</text>
</comment>
<dbReference type="Proteomes" id="UP000481153">
    <property type="component" value="Unassembled WGS sequence"/>
</dbReference>
<name>A0A6G0XI45_9STRA</name>
<accession>A0A6G0XI45</accession>
<evidence type="ECO:0000313" key="1">
    <source>
        <dbReference type="EMBL" id="KAF0739942.1"/>
    </source>
</evidence>
<evidence type="ECO:0000313" key="2">
    <source>
        <dbReference type="Proteomes" id="UP000481153"/>
    </source>
</evidence>
<protein>
    <submittedName>
        <fullName evidence="1">Uncharacterized protein</fullName>
    </submittedName>
</protein>
<proteinExistence type="predicted"/>
<organism evidence="1 2">
    <name type="scientific">Aphanomyces euteiches</name>
    <dbReference type="NCBI Taxonomy" id="100861"/>
    <lineage>
        <taxon>Eukaryota</taxon>
        <taxon>Sar</taxon>
        <taxon>Stramenopiles</taxon>
        <taxon>Oomycota</taxon>
        <taxon>Saprolegniomycetes</taxon>
        <taxon>Saprolegniales</taxon>
        <taxon>Verrucalvaceae</taxon>
        <taxon>Aphanomyces</taxon>
    </lineage>
</organism>
<sequence>MCAVPATIWLLHAVRINGALEGESAYSLHPALHRSFQAQPLLPGAVLKVLENTSNVWTRLSGSHRQDGRRTQLQAM</sequence>